<keyword evidence="4" id="KW-1185">Reference proteome</keyword>
<sequence>MSENYQDLSVSTCSESEREFQRQFVVKKHDSRDIGYGSESLSDDHDGRMKGITFTGIRGKKNSSNDYYATVAVDTESTDKTDGWNSANQDQKSDDSDINGQVQTVLKQEEPQMEDIRYLINQADLMIQQGNTFNKSFSPKHQESLASLAPPREMVDKGVGTVESSCDASDEESGESDGQLEDTTETIDSVLASEYTSDEMRNGMRDNMRLPKLYDTSSLKIRVKGRGRERPWSVIECVSPSEPLIERLSMAYSDSEISETRTRPTSHSLSPTLSRHRIRKIQRPISGKTSSSRSQLGAKRKLNLELHNISPVLHNSITVCSKQNAENTPEVPVAQIDSVHFRSVYSSTPVHQEPISENLSTPVKAHKGFSGPGDQVPLMETSEEELMTPQGHNNLISTLQNARFKSSGSSYDDSDTNADPTAVSELEDPNDGNFSENAWDNYQAPLYTTGSEDPPEEALPWEPVDMEFDDEFGLPTSTILATLLARKSEDEGTAGKHAKLIPSSHANMDDSDSDIEDLHHVLQESHMQLKVAMKSLRKKRKDPLKTGLYENPGKYGQLLATIETNIRCLQDISQQLDQADFTEEDKLQIQDLLYQWDRLRTTTQERQLQSQEVKTMYAVYLTVEGIMLEGIPQLDKRGFNSVEEVLHTAAEIMEKQKLLLCQKQILSNLNVAVRTFSTQNATVDTAYFMEQIKGTQLKIDDLLQRCLGGLRELEHIHLAWFECSEIQQHLKFLLAQERDLIDSSPFSQCVDEYWNQVGGRDCLKKLMNSLSLYEENLRADWMDMSDEGWKIDLDAGLADIRKQLSVARNLIGILEEFKTTYELKSDSGVDVAKTVPAYLDRNMELARTVPAQAAQSRPQVWTKSFPLTAVAFAVFLGLLYLFAPSALHKLLDFSIRITPELEYTNGAPPV</sequence>
<keyword evidence="2" id="KW-1133">Transmembrane helix</keyword>
<protein>
    <recommendedName>
        <fullName evidence="5">KASH domain-containing protein</fullName>
    </recommendedName>
</protein>
<feature type="region of interest" description="Disordered" evidence="1">
    <location>
        <begin position="134"/>
        <end position="185"/>
    </location>
</feature>
<dbReference type="AlphaFoldDB" id="A0A9D4QVR2"/>
<reference evidence="3" key="1">
    <citation type="journal article" date="2019" name="bioRxiv">
        <title>The Genome of the Zebra Mussel, Dreissena polymorpha: A Resource for Invasive Species Research.</title>
        <authorList>
            <person name="McCartney M.A."/>
            <person name="Auch B."/>
            <person name="Kono T."/>
            <person name="Mallez S."/>
            <person name="Zhang Y."/>
            <person name="Obille A."/>
            <person name="Becker A."/>
            <person name="Abrahante J.E."/>
            <person name="Garbe J."/>
            <person name="Badalamenti J.P."/>
            <person name="Herman A."/>
            <person name="Mangelson H."/>
            <person name="Liachko I."/>
            <person name="Sullivan S."/>
            <person name="Sone E.D."/>
            <person name="Koren S."/>
            <person name="Silverstein K.A.T."/>
            <person name="Beckman K.B."/>
            <person name="Gohl D.M."/>
        </authorList>
    </citation>
    <scope>NUCLEOTIDE SEQUENCE</scope>
    <source>
        <strain evidence="3">Duluth1</strain>
        <tissue evidence="3">Whole animal</tissue>
    </source>
</reference>
<feature type="compositionally biased region" description="Acidic residues" evidence="1">
    <location>
        <begin position="168"/>
        <end position="185"/>
    </location>
</feature>
<feature type="region of interest" description="Disordered" evidence="1">
    <location>
        <begin position="255"/>
        <end position="275"/>
    </location>
</feature>
<evidence type="ECO:0008006" key="5">
    <source>
        <dbReference type="Google" id="ProtNLM"/>
    </source>
</evidence>
<dbReference type="EMBL" id="JAIWYP010000003">
    <property type="protein sequence ID" value="KAH3844472.1"/>
    <property type="molecule type" value="Genomic_DNA"/>
</dbReference>
<reference evidence="3" key="2">
    <citation type="submission" date="2020-11" db="EMBL/GenBank/DDBJ databases">
        <authorList>
            <person name="McCartney M.A."/>
            <person name="Auch B."/>
            <person name="Kono T."/>
            <person name="Mallez S."/>
            <person name="Becker A."/>
            <person name="Gohl D.M."/>
            <person name="Silverstein K.A.T."/>
            <person name="Koren S."/>
            <person name="Bechman K.B."/>
            <person name="Herman A."/>
            <person name="Abrahante J.E."/>
            <person name="Garbe J."/>
        </authorList>
    </citation>
    <scope>NUCLEOTIDE SEQUENCE</scope>
    <source>
        <strain evidence="3">Duluth1</strain>
        <tissue evidence="3">Whole animal</tissue>
    </source>
</reference>
<feature type="compositionally biased region" description="Polar residues" evidence="1">
    <location>
        <begin position="263"/>
        <end position="273"/>
    </location>
</feature>
<feature type="region of interest" description="Disordered" evidence="1">
    <location>
        <begin position="404"/>
        <end position="432"/>
    </location>
</feature>
<gene>
    <name evidence="3" type="ORF">DPMN_086730</name>
</gene>
<evidence type="ECO:0000313" key="4">
    <source>
        <dbReference type="Proteomes" id="UP000828390"/>
    </source>
</evidence>
<feature type="region of interest" description="Disordered" evidence="1">
    <location>
        <begin position="491"/>
        <end position="511"/>
    </location>
</feature>
<keyword evidence="2" id="KW-0812">Transmembrane</keyword>
<feature type="region of interest" description="Disordered" evidence="1">
    <location>
        <begin position="77"/>
        <end position="98"/>
    </location>
</feature>
<keyword evidence="2" id="KW-0472">Membrane</keyword>
<feature type="region of interest" description="Disordered" evidence="1">
    <location>
        <begin position="1"/>
        <end position="20"/>
    </location>
</feature>
<feature type="transmembrane region" description="Helical" evidence="2">
    <location>
        <begin position="865"/>
        <end position="883"/>
    </location>
</feature>
<feature type="compositionally biased region" description="Polar residues" evidence="1">
    <location>
        <begin position="1"/>
        <end position="14"/>
    </location>
</feature>
<proteinExistence type="predicted"/>
<evidence type="ECO:0000313" key="3">
    <source>
        <dbReference type="EMBL" id="KAH3844472.1"/>
    </source>
</evidence>
<evidence type="ECO:0000256" key="1">
    <source>
        <dbReference type="SAM" id="MobiDB-lite"/>
    </source>
</evidence>
<name>A0A9D4QVR2_DREPO</name>
<comment type="caution">
    <text evidence="3">The sequence shown here is derived from an EMBL/GenBank/DDBJ whole genome shotgun (WGS) entry which is preliminary data.</text>
</comment>
<dbReference type="Proteomes" id="UP000828390">
    <property type="component" value="Unassembled WGS sequence"/>
</dbReference>
<accession>A0A9D4QVR2</accession>
<organism evidence="3 4">
    <name type="scientific">Dreissena polymorpha</name>
    <name type="common">Zebra mussel</name>
    <name type="synonym">Mytilus polymorpha</name>
    <dbReference type="NCBI Taxonomy" id="45954"/>
    <lineage>
        <taxon>Eukaryota</taxon>
        <taxon>Metazoa</taxon>
        <taxon>Spiralia</taxon>
        <taxon>Lophotrochozoa</taxon>
        <taxon>Mollusca</taxon>
        <taxon>Bivalvia</taxon>
        <taxon>Autobranchia</taxon>
        <taxon>Heteroconchia</taxon>
        <taxon>Euheterodonta</taxon>
        <taxon>Imparidentia</taxon>
        <taxon>Neoheterodontei</taxon>
        <taxon>Myida</taxon>
        <taxon>Dreissenoidea</taxon>
        <taxon>Dreissenidae</taxon>
        <taxon>Dreissena</taxon>
    </lineage>
</organism>
<evidence type="ECO:0000256" key="2">
    <source>
        <dbReference type="SAM" id="Phobius"/>
    </source>
</evidence>